<dbReference type="SUPFAM" id="SSF51004">
    <property type="entry name" value="C-terminal (heme d1) domain of cytochrome cd1-nitrite reductase"/>
    <property type="match status" value="1"/>
</dbReference>
<dbReference type="GeneID" id="92087725"/>
<comment type="caution">
    <text evidence="2">The sequence shown here is derived from an EMBL/GenBank/DDBJ whole genome shotgun (WGS) entry which is preliminary data.</text>
</comment>
<reference evidence="2 3" key="1">
    <citation type="submission" date="2023-01" db="EMBL/GenBank/DDBJ databases">
        <title>Analysis of 21 Apiospora genomes using comparative genomics revels a genus with tremendous synthesis potential of carbohydrate active enzymes and secondary metabolites.</title>
        <authorList>
            <person name="Sorensen T."/>
        </authorList>
    </citation>
    <scope>NUCLEOTIDE SEQUENCE [LARGE SCALE GENOMIC DNA]</scope>
    <source>
        <strain evidence="2 3">CBS 135458</strain>
    </source>
</reference>
<dbReference type="EMBL" id="JAQQWL010000004">
    <property type="protein sequence ID" value="KAK8075981.1"/>
    <property type="molecule type" value="Genomic_DNA"/>
</dbReference>
<evidence type="ECO:0000256" key="1">
    <source>
        <dbReference type="SAM" id="MobiDB-lite"/>
    </source>
</evidence>
<feature type="compositionally biased region" description="Low complexity" evidence="1">
    <location>
        <begin position="200"/>
        <end position="217"/>
    </location>
</feature>
<keyword evidence="3" id="KW-1185">Reference proteome</keyword>
<sequence>MSFTKSEYKDDDGQPVAVVAVKEEEADTSLRSSIANIPQYIKPEEDATTKHTINITQLASPLSRSHKSHSKMSTSQAPCTFGDVAVTYRVYVLDDLLAEPQELCHDWGRDLLYVSQRYRQGSAYAPIEAAHEISVVDLQTAEVCGMVDLGPSYSAPHALELDRDAAYLSARVAEGMVWIDAEARCVTNFADRAQVAATTAATTAASNSSSSSSGSSSRRSRHGHSSSSSSRHVSSSNSNNNNNNNFIAEVDLRSGKIRQRVMVPDSEQQDPDSGFVTFSSPAIRFASRQSSDGMPVVAVEGDPVVAAIRHKFGVKTIYITSQNVMLV</sequence>
<feature type="region of interest" description="Disordered" evidence="1">
    <location>
        <begin position="200"/>
        <end position="245"/>
    </location>
</feature>
<gene>
    <name evidence="2" type="ORF">PG994_003253</name>
</gene>
<dbReference type="InterPro" id="IPR011048">
    <property type="entry name" value="Haem_d1_sf"/>
</dbReference>
<protein>
    <submittedName>
        <fullName evidence="2">Uncharacterized protein</fullName>
    </submittedName>
</protein>
<evidence type="ECO:0000313" key="3">
    <source>
        <dbReference type="Proteomes" id="UP001480595"/>
    </source>
</evidence>
<feature type="compositionally biased region" description="Low complexity" evidence="1">
    <location>
        <begin position="225"/>
        <end position="245"/>
    </location>
</feature>
<dbReference type="RefSeq" id="XP_066718940.1">
    <property type="nucleotide sequence ID" value="XM_066854662.1"/>
</dbReference>
<dbReference type="Proteomes" id="UP001480595">
    <property type="component" value="Unassembled WGS sequence"/>
</dbReference>
<proteinExistence type="predicted"/>
<evidence type="ECO:0000313" key="2">
    <source>
        <dbReference type="EMBL" id="KAK8075981.1"/>
    </source>
</evidence>
<organism evidence="2 3">
    <name type="scientific">Apiospora phragmitis</name>
    <dbReference type="NCBI Taxonomy" id="2905665"/>
    <lineage>
        <taxon>Eukaryota</taxon>
        <taxon>Fungi</taxon>
        <taxon>Dikarya</taxon>
        <taxon>Ascomycota</taxon>
        <taxon>Pezizomycotina</taxon>
        <taxon>Sordariomycetes</taxon>
        <taxon>Xylariomycetidae</taxon>
        <taxon>Amphisphaeriales</taxon>
        <taxon>Apiosporaceae</taxon>
        <taxon>Apiospora</taxon>
    </lineage>
</organism>
<accession>A0ABR1W088</accession>
<name>A0ABR1W088_9PEZI</name>